<proteinExistence type="predicted"/>
<feature type="signal peptide" evidence="2">
    <location>
        <begin position="1"/>
        <end position="29"/>
    </location>
</feature>
<accession>A0ABV3R7Z8</accession>
<organism evidence="4 5">
    <name type="scientific">Novosphingobium rhizovicinum</name>
    <dbReference type="NCBI Taxonomy" id="3228928"/>
    <lineage>
        <taxon>Bacteria</taxon>
        <taxon>Pseudomonadati</taxon>
        <taxon>Pseudomonadota</taxon>
        <taxon>Alphaproteobacteria</taxon>
        <taxon>Sphingomonadales</taxon>
        <taxon>Sphingomonadaceae</taxon>
        <taxon>Novosphingobium</taxon>
    </lineage>
</organism>
<keyword evidence="5" id="KW-1185">Reference proteome</keyword>
<reference evidence="4 5" key="1">
    <citation type="submission" date="2024-06" db="EMBL/GenBank/DDBJ databases">
        <title>Novosphingobium rhizovicinus M1R2S20.</title>
        <authorList>
            <person name="Sun J.-Q."/>
        </authorList>
    </citation>
    <scope>NUCLEOTIDE SEQUENCE [LARGE SCALE GENOMIC DNA]</scope>
    <source>
        <strain evidence="4 5">M1R2S20</strain>
    </source>
</reference>
<dbReference type="SUPFAM" id="SSF48452">
    <property type="entry name" value="TPR-like"/>
    <property type="match status" value="1"/>
</dbReference>
<dbReference type="Proteomes" id="UP001556118">
    <property type="component" value="Unassembled WGS sequence"/>
</dbReference>
<dbReference type="PROSITE" id="PS51724">
    <property type="entry name" value="SPOR"/>
    <property type="match status" value="1"/>
</dbReference>
<dbReference type="InterPro" id="IPR036680">
    <property type="entry name" value="SPOR-like_sf"/>
</dbReference>
<dbReference type="PROSITE" id="PS51257">
    <property type="entry name" value="PROKAR_LIPOPROTEIN"/>
    <property type="match status" value="1"/>
</dbReference>
<dbReference type="Gene3D" id="3.30.70.1070">
    <property type="entry name" value="Sporulation related repeat"/>
    <property type="match status" value="1"/>
</dbReference>
<dbReference type="EMBL" id="JBFNXR010000019">
    <property type="protein sequence ID" value="MEW9854213.1"/>
    <property type="molecule type" value="Genomic_DNA"/>
</dbReference>
<dbReference type="RefSeq" id="WP_367769466.1">
    <property type="nucleotide sequence ID" value="NZ_JBFNXR010000019.1"/>
</dbReference>
<comment type="caution">
    <text evidence="4">The sequence shown here is derived from an EMBL/GenBank/DDBJ whole genome shotgun (WGS) entry which is preliminary data.</text>
</comment>
<evidence type="ECO:0000256" key="1">
    <source>
        <dbReference type="SAM" id="MobiDB-lite"/>
    </source>
</evidence>
<name>A0ABV3R7Z8_9SPHN</name>
<evidence type="ECO:0000313" key="5">
    <source>
        <dbReference type="Proteomes" id="UP001556118"/>
    </source>
</evidence>
<keyword evidence="2" id="KW-0732">Signal</keyword>
<gene>
    <name evidence="4" type="ORF">ABUH87_03330</name>
</gene>
<dbReference type="InterPro" id="IPR011990">
    <property type="entry name" value="TPR-like_helical_dom_sf"/>
</dbReference>
<dbReference type="Gene3D" id="1.25.40.10">
    <property type="entry name" value="Tetratricopeptide repeat domain"/>
    <property type="match status" value="1"/>
</dbReference>
<dbReference type="InterPro" id="IPR007730">
    <property type="entry name" value="SPOR-like_dom"/>
</dbReference>
<feature type="domain" description="SPOR" evidence="3">
    <location>
        <begin position="345"/>
        <end position="429"/>
    </location>
</feature>
<sequence>MQAKFNRSVRGRAAMRTALAVAVATGCMAAPGFAYAKARSKAVEANEAQASSKLEAQVAAAEREALAVPREADRRVKLAQSYLSAGRFVSASASFEDAVSLGDTSPATALGMALSYIGSGRNNEAVALLEQWRESIPVSDFALALALAGQPGNAVTLLGDVVRSGENTATTRQNLAYAYALGGQLREARIIASQDVPADQLDARLSEWALQASVGSQQSRVAALLGAPLRSDPGQPVQLALSSAGQVPALAAAETPATRELPPMSNASRAIPSQVPAEVELAADDRVAAAPSTLAVVEPDTHFVSQPVVQSAAIASVAKRQVATPVAQKSASGTTQRNSQKASVVSTPGDYAVQLGSFSSEEGAHRAWNLFVRKDPSLKERTLRITEAVVNGRRFWRVAAAGFEAGEARAKCLAVRGQGRGCFAYVDSRKLPGASPLKAAQERLATR</sequence>
<evidence type="ECO:0000313" key="4">
    <source>
        <dbReference type="EMBL" id="MEW9854213.1"/>
    </source>
</evidence>
<evidence type="ECO:0000259" key="3">
    <source>
        <dbReference type="PROSITE" id="PS51724"/>
    </source>
</evidence>
<feature type="region of interest" description="Disordered" evidence="1">
    <location>
        <begin position="326"/>
        <end position="346"/>
    </location>
</feature>
<feature type="chain" id="PRO_5046987050" evidence="2">
    <location>
        <begin position="30"/>
        <end position="447"/>
    </location>
</feature>
<protein>
    <submittedName>
        <fullName evidence="4">Tetratricopeptide repeat protein</fullName>
    </submittedName>
</protein>
<feature type="compositionally biased region" description="Polar residues" evidence="1">
    <location>
        <begin position="327"/>
        <end position="346"/>
    </location>
</feature>
<dbReference type="Pfam" id="PF05036">
    <property type="entry name" value="SPOR"/>
    <property type="match status" value="1"/>
</dbReference>
<evidence type="ECO:0000256" key="2">
    <source>
        <dbReference type="SAM" id="SignalP"/>
    </source>
</evidence>